<dbReference type="EMBL" id="GECU01017827">
    <property type="protein sequence ID" value="JAS89879.1"/>
    <property type="molecule type" value="Transcribed_RNA"/>
</dbReference>
<organism evidence="1">
    <name type="scientific">Homalodisca liturata</name>
    <dbReference type="NCBI Taxonomy" id="320908"/>
    <lineage>
        <taxon>Eukaryota</taxon>
        <taxon>Metazoa</taxon>
        <taxon>Ecdysozoa</taxon>
        <taxon>Arthropoda</taxon>
        <taxon>Hexapoda</taxon>
        <taxon>Insecta</taxon>
        <taxon>Pterygota</taxon>
        <taxon>Neoptera</taxon>
        <taxon>Paraneoptera</taxon>
        <taxon>Hemiptera</taxon>
        <taxon>Auchenorrhyncha</taxon>
        <taxon>Membracoidea</taxon>
        <taxon>Cicadellidae</taxon>
        <taxon>Cicadellinae</taxon>
        <taxon>Proconiini</taxon>
        <taxon>Homalodisca</taxon>
    </lineage>
</organism>
<name>A0A1B6ISH7_9HEMI</name>
<proteinExistence type="predicted"/>
<dbReference type="AlphaFoldDB" id="A0A1B6ISH7"/>
<evidence type="ECO:0000313" key="1">
    <source>
        <dbReference type="EMBL" id="JAS89879.1"/>
    </source>
</evidence>
<accession>A0A1B6ISH7</accession>
<gene>
    <name evidence="1" type="ORF">g.26552</name>
</gene>
<sequence>EPENCSNMWIVVPLAISIIATGSGYFETVDAQQYWGNQQYQGYPESPSYNTWSAPTGNQEHGLLQMVSRLCPKCLQSGGIDEVSGISGLKNAIEYSYYKTIKPSINEMFNKYGIDRGATYRYADSLCNKNSQMISFLPGNDVVNMLCSDIHETVQQENL</sequence>
<protein>
    <submittedName>
        <fullName evidence="1">Uncharacterized protein</fullName>
    </submittedName>
</protein>
<feature type="non-terminal residue" evidence="1">
    <location>
        <position position="1"/>
    </location>
</feature>
<reference evidence="1" key="1">
    <citation type="submission" date="2015-11" db="EMBL/GenBank/DDBJ databases">
        <title>De novo transcriptome assembly of four potential Pierce s Disease insect vectors from Arizona vineyards.</title>
        <authorList>
            <person name="Tassone E.E."/>
        </authorList>
    </citation>
    <scope>NUCLEOTIDE SEQUENCE</scope>
</reference>